<gene>
    <name evidence="12" type="primary">phoP_2</name>
    <name evidence="12" type="ORF">ABG79_01502</name>
</gene>
<evidence type="ECO:0000256" key="7">
    <source>
        <dbReference type="ARBA" id="ARBA00024867"/>
    </source>
</evidence>
<keyword evidence="4" id="KW-0805">Transcription regulation</keyword>
<dbReference type="PANTHER" id="PTHR48111">
    <property type="entry name" value="REGULATOR OF RPOS"/>
    <property type="match status" value="1"/>
</dbReference>
<dbReference type="Gene3D" id="3.40.50.2300">
    <property type="match status" value="1"/>
</dbReference>
<dbReference type="GO" id="GO:0005829">
    <property type="term" value="C:cytosol"/>
    <property type="evidence" value="ECO:0007669"/>
    <property type="project" value="TreeGrafter"/>
</dbReference>
<keyword evidence="13" id="KW-1185">Reference proteome</keyword>
<dbReference type="PROSITE" id="PS50110">
    <property type="entry name" value="RESPONSE_REGULATORY"/>
    <property type="match status" value="1"/>
</dbReference>
<dbReference type="InterPro" id="IPR011006">
    <property type="entry name" value="CheY-like_superfamily"/>
</dbReference>
<dbReference type="GO" id="GO:0006355">
    <property type="term" value="P:regulation of DNA-templated transcription"/>
    <property type="evidence" value="ECO:0007669"/>
    <property type="project" value="InterPro"/>
</dbReference>
<dbReference type="PATRIC" id="fig|908809.3.peg.1507"/>
<dbReference type="Pfam" id="PF00072">
    <property type="entry name" value="Response_reg"/>
    <property type="match status" value="1"/>
</dbReference>
<comment type="caution">
    <text evidence="12">The sequence shown here is derived from an EMBL/GenBank/DDBJ whole genome shotgun (WGS) entry which is preliminary data.</text>
</comment>
<evidence type="ECO:0000259" key="11">
    <source>
        <dbReference type="PROSITE" id="PS51755"/>
    </source>
</evidence>
<evidence type="ECO:0000256" key="3">
    <source>
        <dbReference type="ARBA" id="ARBA00023012"/>
    </source>
</evidence>
<feature type="DNA-binding region" description="OmpR/PhoB-type" evidence="9">
    <location>
        <begin position="127"/>
        <end position="226"/>
    </location>
</feature>
<dbReference type="RefSeq" id="WP_057978704.1">
    <property type="nucleotide sequence ID" value="NZ_LKHP01000007.1"/>
</dbReference>
<reference evidence="12 13" key="1">
    <citation type="submission" date="2015-09" db="EMBL/GenBank/DDBJ databases">
        <title>Draft genome sequence of a Caloramator mitchellensis, a moderate thermophile from the Great Artesian Basin of Australia.</title>
        <authorList>
            <person name="Patel B.K."/>
        </authorList>
    </citation>
    <scope>NUCLEOTIDE SEQUENCE [LARGE SCALE GENOMIC DNA]</scope>
    <source>
        <strain evidence="12 13">VF08</strain>
    </source>
</reference>
<keyword evidence="3" id="KW-0902">Two-component regulatory system</keyword>
<evidence type="ECO:0000256" key="2">
    <source>
        <dbReference type="ARBA" id="ARBA00022553"/>
    </source>
</evidence>
<evidence type="ECO:0000259" key="10">
    <source>
        <dbReference type="PROSITE" id="PS50110"/>
    </source>
</evidence>
<dbReference type="SUPFAM" id="SSF52172">
    <property type="entry name" value="CheY-like"/>
    <property type="match status" value="1"/>
</dbReference>
<dbReference type="EMBL" id="LKHP01000007">
    <property type="protein sequence ID" value="KRQ86750.1"/>
    <property type="molecule type" value="Genomic_DNA"/>
</dbReference>
<keyword evidence="6" id="KW-0804">Transcription</keyword>
<evidence type="ECO:0000256" key="4">
    <source>
        <dbReference type="ARBA" id="ARBA00023015"/>
    </source>
</evidence>
<dbReference type="SMART" id="SM00862">
    <property type="entry name" value="Trans_reg_C"/>
    <property type="match status" value="1"/>
</dbReference>
<dbReference type="InterPro" id="IPR001789">
    <property type="entry name" value="Sig_transdc_resp-reg_receiver"/>
</dbReference>
<evidence type="ECO:0000313" key="12">
    <source>
        <dbReference type="EMBL" id="KRQ86750.1"/>
    </source>
</evidence>
<protein>
    <recommendedName>
        <fullName evidence="1">Stage 0 sporulation protein A homolog</fullName>
    </recommendedName>
</protein>
<dbReference type="FunFam" id="3.40.50.2300:FF:000001">
    <property type="entry name" value="DNA-binding response regulator PhoB"/>
    <property type="match status" value="1"/>
</dbReference>
<keyword evidence="5 9" id="KW-0238">DNA-binding</keyword>
<evidence type="ECO:0000256" key="6">
    <source>
        <dbReference type="ARBA" id="ARBA00023163"/>
    </source>
</evidence>
<evidence type="ECO:0000313" key="13">
    <source>
        <dbReference type="Proteomes" id="UP000052015"/>
    </source>
</evidence>
<dbReference type="GO" id="GO:0032993">
    <property type="term" value="C:protein-DNA complex"/>
    <property type="evidence" value="ECO:0007669"/>
    <property type="project" value="TreeGrafter"/>
</dbReference>
<keyword evidence="2 8" id="KW-0597">Phosphoprotein</keyword>
<comment type="function">
    <text evidence="7">May play the central regulatory role in sporulation. It may be an element of the effector pathway responsible for the activation of sporulation genes in response to nutritional stress. Spo0A may act in concert with spo0H (a sigma factor) to control the expression of some genes that are critical to the sporulation process.</text>
</comment>
<evidence type="ECO:0000256" key="9">
    <source>
        <dbReference type="PROSITE-ProRule" id="PRU01091"/>
    </source>
</evidence>
<feature type="domain" description="Response regulatory" evidence="10">
    <location>
        <begin position="4"/>
        <end position="117"/>
    </location>
</feature>
<organism evidence="12 13">
    <name type="scientific">Caloramator mitchellensis</name>
    <dbReference type="NCBI Taxonomy" id="908809"/>
    <lineage>
        <taxon>Bacteria</taxon>
        <taxon>Bacillati</taxon>
        <taxon>Bacillota</taxon>
        <taxon>Clostridia</taxon>
        <taxon>Eubacteriales</taxon>
        <taxon>Clostridiaceae</taxon>
        <taxon>Caloramator</taxon>
    </lineage>
</organism>
<dbReference type="FunFam" id="1.10.10.10:FF:000018">
    <property type="entry name" value="DNA-binding response regulator ResD"/>
    <property type="match status" value="1"/>
</dbReference>
<dbReference type="SUPFAM" id="SSF46894">
    <property type="entry name" value="C-terminal effector domain of the bipartite response regulators"/>
    <property type="match status" value="1"/>
</dbReference>
<evidence type="ECO:0000256" key="5">
    <source>
        <dbReference type="ARBA" id="ARBA00023125"/>
    </source>
</evidence>
<dbReference type="SMART" id="SM00448">
    <property type="entry name" value="REC"/>
    <property type="match status" value="1"/>
</dbReference>
<sequence>MGNRILIIEDEVKIAEVLRAYLEREGYEVLIEHDGINGLKSFEEMMPNLVILDLMLPDLKGEEVCKAIRRESKIPILMLTAKVEEGDILNGFNIGADDYVTKPFSPKQVVARVKALLRRANNEEILATEIRFDELEIDDTKHEVRFKGKDVILTPTEYKILITLAKNNKKVFTRDELINLIFGMDYDGYDRVIDTHIKNLRHKIEENPKEPKFIKTVHGIGYKFGGE</sequence>
<dbReference type="InterPro" id="IPR036388">
    <property type="entry name" value="WH-like_DNA-bd_sf"/>
</dbReference>
<dbReference type="Gene3D" id="1.10.10.10">
    <property type="entry name" value="Winged helix-like DNA-binding domain superfamily/Winged helix DNA-binding domain"/>
    <property type="match status" value="1"/>
</dbReference>
<dbReference type="Proteomes" id="UP000052015">
    <property type="component" value="Unassembled WGS sequence"/>
</dbReference>
<dbReference type="Pfam" id="PF00486">
    <property type="entry name" value="Trans_reg_C"/>
    <property type="match status" value="1"/>
</dbReference>
<dbReference type="STRING" id="908809.ABG79_01502"/>
<accession>A0A0R3JZQ9</accession>
<evidence type="ECO:0000256" key="8">
    <source>
        <dbReference type="PROSITE-ProRule" id="PRU00169"/>
    </source>
</evidence>
<feature type="modified residue" description="4-aspartylphosphate" evidence="8">
    <location>
        <position position="53"/>
    </location>
</feature>
<dbReference type="Gene3D" id="6.10.250.690">
    <property type="match status" value="1"/>
</dbReference>
<proteinExistence type="predicted"/>
<dbReference type="PANTHER" id="PTHR48111:SF73">
    <property type="entry name" value="ALKALINE PHOSPHATASE SYNTHESIS TRANSCRIPTIONAL REGULATORY PROTEIN PHOP"/>
    <property type="match status" value="1"/>
</dbReference>
<dbReference type="InterPro" id="IPR001867">
    <property type="entry name" value="OmpR/PhoB-type_DNA-bd"/>
</dbReference>
<dbReference type="GO" id="GO:0000976">
    <property type="term" value="F:transcription cis-regulatory region binding"/>
    <property type="evidence" value="ECO:0007669"/>
    <property type="project" value="TreeGrafter"/>
</dbReference>
<dbReference type="PROSITE" id="PS51755">
    <property type="entry name" value="OMPR_PHOB"/>
    <property type="match status" value="1"/>
</dbReference>
<dbReference type="InterPro" id="IPR016032">
    <property type="entry name" value="Sig_transdc_resp-reg_C-effctor"/>
</dbReference>
<dbReference type="OrthoDB" id="9802426at2"/>
<dbReference type="AlphaFoldDB" id="A0A0R3JZQ9"/>
<evidence type="ECO:0000256" key="1">
    <source>
        <dbReference type="ARBA" id="ARBA00018672"/>
    </source>
</evidence>
<dbReference type="GO" id="GO:0000156">
    <property type="term" value="F:phosphorelay response regulator activity"/>
    <property type="evidence" value="ECO:0007669"/>
    <property type="project" value="TreeGrafter"/>
</dbReference>
<name>A0A0R3JZQ9_CALMK</name>
<dbReference type="CDD" id="cd00383">
    <property type="entry name" value="trans_reg_C"/>
    <property type="match status" value="1"/>
</dbReference>
<feature type="domain" description="OmpR/PhoB-type" evidence="11">
    <location>
        <begin position="127"/>
        <end position="226"/>
    </location>
</feature>
<dbReference type="InterPro" id="IPR039420">
    <property type="entry name" value="WalR-like"/>
</dbReference>